<comment type="function">
    <text evidence="9">Involved in the cellular defense against the biological effects of O6-methylguanine (O6-MeG) and O4-methylthymine (O4-MeT) in DNA. Repairs the methylated nucleobase in DNA by stoichiometrically transferring the methyl group to a cysteine residue in the enzyme. This is a suicide reaction: the enzyme is irreversibly inactivated.</text>
</comment>
<evidence type="ECO:0000313" key="13">
    <source>
        <dbReference type="EMBL" id="NER65796.1"/>
    </source>
</evidence>
<dbReference type="InterPro" id="IPR008332">
    <property type="entry name" value="MethylG_MeTrfase_N"/>
</dbReference>
<name>A0A6B3NUZ7_9PSED</name>
<reference evidence="14 15" key="1">
    <citation type="submission" date="2020-02" db="EMBL/GenBank/DDBJ databases">
        <title>Broccoli isolated Pseudomonas sp.</title>
        <authorList>
            <person name="Fujikawa T."/>
            <person name="Sawada H."/>
        </authorList>
    </citation>
    <scope>NUCLEOTIDE SEQUENCE [LARGE SCALE GENOMIC DNA]</scope>
    <source>
        <strain evidence="13 15">MAFF212427</strain>
        <strain evidence="12 14">MAFF212428</strain>
    </source>
</reference>
<dbReference type="NCBIfam" id="TIGR00589">
    <property type="entry name" value="ogt"/>
    <property type="match status" value="1"/>
</dbReference>
<comment type="catalytic activity">
    <reaction evidence="1 9">
        <text>a 4-O-methyl-thymidine in DNA + L-cysteinyl-[protein] = a thymidine in DNA + S-methyl-L-cysteinyl-[protein]</text>
        <dbReference type="Rhea" id="RHEA:53428"/>
        <dbReference type="Rhea" id="RHEA-COMP:10131"/>
        <dbReference type="Rhea" id="RHEA-COMP:10132"/>
        <dbReference type="Rhea" id="RHEA-COMP:13555"/>
        <dbReference type="Rhea" id="RHEA-COMP:13556"/>
        <dbReference type="ChEBI" id="CHEBI:29950"/>
        <dbReference type="ChEBI" id="CHEBI:82612"/>
        <dbReference type="ChEBI" id="CHEBI:137386"/>
        <dbReference type="ChEBI" id="CHEBI:137387"/>
        <dbReference type="EC" id="2.1.1.63"/>
    </reaction>
</comment>
<dbReference type="Proteomes" id="UP000480410">
    <property type="component" value="Unassembled WGS sequence"/>
</dbReference>
<feature type="domain" description="Methylguanine DNA methyltransferase ribonuclease-like" evidence="11">
    <location>
        <begin position="9"/>
        <end position="80"/>
    </location>
</feature>
<dbReference type="CDD" id="cd06445">
    <property type="entry name" value="ATase"/>
    <property type="match status" value="1"/>
</dbReference>
<comment type="similarity">
    <text evidence="2 9">Belongs to the MGMT family.</text>
</comment>
<sequence length="183" mass="20076">MLTARRRLFRGYLDSQLGRINLLFNTQGELIRLDLGLPEHFDPWPQYREATADQQVATAACTQLGEYFEGTRREFDLPIAPLGSAFLKQAWALLRSIPYGTTSTYGALAKAMSKPSSARAIGMANAVNPVSIIVPCHRVIAATGHLTGYSGGLDKKRSLLMLEAKYTRADLACGARWMNAPST</sequence>
<evidence type="ECO:0000313" key="14">
    <source>
        <dbReference type="Proteomes" id="UP000480410"/>
    </source>
</evidence>
<dbReference type="PANTHER" id="PTHR10815">
    <property type="entry name" value="METHYLATED-DNA--PROTEIN-CYSTEINE METHYLTRANSFERASE"/>
    <property type="match status" value="1"/>
</dbReference>
<dbReference type="GO" id="GO:0032259">
    <property type="term" value="P:methylation"/>
    <property type="evidence" value="ECO:0007669"/>
    <property type="project" value="UniProtKB-KW"/>
</dbReference>
<dbReference type="SUPFAM" id="SSF53155">
    <property type="entry name" value="Methylated DNA-protein cysteine methyltransferase domain"/>
    <property type="match status" value="1"/>
</dbReference>
<evidence type="ECO:0000256" key="6">
    <source>
        <dbReference type="ARBA" id="ARBA00022763"/>
    </source>
</evidence>
<evidence type="ECO:0000256" key="5">
    <source>
        <dbReference type="ARBA" id="ARBA00022679"/>
    </source>
</evidence>
<dbReference type="GO" id="GO:0005737">
    <property type="term" value="C:cytoplasm"/>
    <property type="evidence" value="ECO:0007669"/>
    <property type="project" value="UniProtKB-SubCell"/>
</dbReference>
<evidence type="ECO:0000256" key="2">
    <source>
        <dbReference type="ARBA" id="ARBA00008711"/>
    </source>
</evidence>
<evidence type="ECO:0000256" key="9">
    <source>
        <dbReference type="HAMAP-Rule" id="MF_00772"/>
    </source>
</evidence>
<evidence type="ECO:0000313" key="15">
    <source>
        <dbReference type="Proteomes" id="UP000482634"/>
    </source>
</evidence>
<dbReference type="EMBL" id="JAAHBV010000229">
    <property type="protein sequence ID" value="NER60431.1"/>
    <property type="molecule type" value="Genomic_DNA"/>
</dbReference>
<comment type="subcellular location">
    <subcellularLocation>
        <location evidence="9">Cytoplasm</location>
    </subcellularLocation>
</comment>
<evidence type="ECO:0000256" key="7">
    <source>
        <dbReference type="ARBA" id="ARBA00023204"/>
    </source>
</evidence>
<accession>A0A6M0CSE7</accession>
<dbReference type="PANTHER" id="PTHR10815:SF5">
    <property type="entry name" value="METHYLATED-DNA--PROTEIN-CYSTEINE METHYLTRANSFERASE"/>
    <property type="match status" value="1"/>
</dbReference>
<keyword evidence="3 9" id="KW-0963">Cytoplasm</keyword>
<feature type="active site" description="Nucleophile; methyl group acceptor" evidence="9">
    <location>
        <position position="136"/>
    </location>
</feature>
<evidence type="ECO:0000313" key="12">
    <source>
        <dbReference type="EMBL" id="NER60431.1"/>
    </source>
</evidence>
<dbReference type="InterPro" id="IPR036217">
    <property type="entry name" value="MethylDNA_cys_MeTrfase_DNAb"/>
</dbReference>
<dbReference type="AlphaFoldDB" id="A0A6B3NUZ7"/>
<dbReference type="Pfam" id="PF01035">
    <property type="entry name" value="DNA_binding_1"/>
    <property type="match status" value="1"/>
</dbReference>
<organism evidence="13 15">
    <name type="scientific">Pseudomonas brassicae</name>
    <dbReference type="NCBI Taxonomy" id="2708063"/>
    <lineage>
        <taxon>Bacteria</taxon>
        <taxon>Pseudomonadati</taxon>
        <taxon>Pseudomonadota</taxon>
        <taxon>Gammaproteobacteria</taxon>
        <taxon>Pseudomonadales</taxon>
        <taxon>Pseudomonadaceae</taxon>
        <taxon>Pseudomonas</taxon>
    </lineage>
</organism>
<evidence type="ECO:0000259" key="10">
    <source>
        <dbReference type="Pfam" id="PF01035"/>
    </source>
</evidence>
<dbReference type="HAMAP" id="MF_00772">
    <property type="entry name" value="OGT"/>
    <property type="match status" value="1"/>
</dbReference>
<dbReference type="InterPro" id="IPR023546">
    <property type="entry name" value="MGMT"/>
</dbReference>
<dbReference type="Gene3D" id="3.30.160.70">
    <property type="entry name" value="Methylated DNA-protein cysteine methyltransferase domain"/>
    <property type="match status" value="1"/>
</dbReference>
<evidence type="ECO:0000256" key="1">
    <source>
        <dbReference type="ARBA" id="ARBA00001286"/>
    </source>
</evidence>
<dbReference type="InterPro" id="IPR036631">
    <property type="entry name" value="MGMT_N_sf"/>
</dbReference>
<dbReference type="SUPFAM" id="SSF46767">
    <property type="entry name" value="Methylated DNA-protein cysteine methyltransferase, C-terminal domain"/>
    <property type="match status" value="1"/>
</dbReference>
<evidence type="ECO:0000259" key="11">
    <source>
        <dbReference type="Pfam" id="PF02870"/>
    </source>
</evidence>
<dbReference type="Gene3D" id="1.10.10.10">
    <property type="entry name" value="Winged helix-like DNA-binding domain superfamily/Winged helix DNA-binding domain"/>
    <property type="match status" value="1"/>
</dbReference>
<protein>
    <recommendedName>
        <fullName evidence="9">Methylated-DNA--protein-cysteine methyltransferase</fullName>
        <ecNumber evidence="9">2.1.1.63</ecNumber>
    </recommendedName>
    <alternativeName>
        <fullName evidence="9">6-O-methylguanine-DNA methyltransferase</fullName>
        <shortName evidence="9">MGMT</shortName>
    </alternativeName>
    <alternativeName>
        <fullName evidence="9">O-6-methylguanine-DNA-alkyltransferase</fullName>
    </alternativeName>
</protein>
<dbReference type="GO" id="GO:0003908">
    <property type="term" value="F:methylated-DNA-[protein]-cysteine S-methyltransferase activity"/>
    <property type="evidence" value="ECO:0007669"/>
    <property type="project" value="UniProtKB-UniRule"/>
</dbReference>
<dbReference type="GO" id="GO:0006307">
    <property type="term" value="P:DNA alkylation repair"/>
    <property type="evidence" value="ECO:0007669"/>
    <property type="project" value="UniProtKB-UniRule"/>
</dbReference>
<comment type="catalytic activity">
    <reaction evidence="8 9">
        <text>a 6-O-methyl-2'-deoxyguanosine in DNA + L-cysteinyl-[protein] = S-methyl-L-cysteinyl-[protein] + a 2'-deoxyguanosine in DNA</text>
        <dbReference type="Rhea" id="RHEA:24000"/>
        <dbReference type="Rhea" id="RHEA-COMP:10131"/>
        <dbReference type="Rhea" id="RHEA-COMP:10132"/>
        <dbReference type="Rhea" id="RHEA-COMP:11367"/>
        <dbReference type="Rhea" id="RHEA-COMP:11368"/>
        <dbReference type="ChEBI" id="CHEBI:29950"/>
        <dbReference type="ChEBI" id="CHEBI:82612"/>
        <dbReference type="ChEBI" id="CHEBI:85445"/>
        <dbReference type="ChEBI" id="CHEBI:85448"/>
        <dbReference type="EC" id="2.1.1.63"/>
    </reaction>
</comment>
<keyword evidence="4 9" id="KW-0489">Methyltransferase</keyword>
<dbReference type="InterPro" id="IPR014048">
    <property type="entry name" value="MethylDNA_cys_MeTrfase_DNA-bd"/>
</dbReference>
<dbReference type="EC" id="2.1.1.63" evidence="9"/>
<keyword evidence="15" id="KW-1185">Reference proteome</keyword>
<evidence type="ECO:0000256" key="4">
    <source>
        <dbReference type="ARBA" id="ARBA00022603"/>
    </source>
</evidence>
<dbReference type="EMBL" id="JAAHBU010000325">
    <property type="protein sequence ID" value="NER65796.1"/>
    <property type="molecule type" value="Genomic_DNA"/>
</dbReference>
<evidence type="ECO:0000256" key="8">
    <source>
        <dbReference type="ARBA" id="ARBA00049348"/>
    </source>
</evidence>
<dbReference type="InterPro" id="IPR036388">
    <property type="entry name" value="WH-like_DNA-bd_sf"/>
</dbReference>
<dbReference type="InterPro" id="IPR001497">
    <property type="entry name" value="MethylDNA_cys_MeTrfase_AS"/>
</dbReference>
<keyword evidence="7 9" id="KW-0234">DNA repair</keyword>
<accession>A0A6B3NUZ7</accession>
<comment type="caution">
    <text evidence="13">The sequence shown here is derived from an EMBL/GenBank/DDBJ whole genome shotgun (WGS) entry which is preliminary data.</text>
</comment>
<dbReference type="FunFam" id="1.10.10.10:FF:000214">
    <property type="entry name" value="Methylated-DNA--protein-cysteine methyltransferase"/>
    <property type="match status" value="1"/>
</dbReference>
<dbReference type="Proteomes" id="UP000482634">
    <property type="component" value="Unassembled WGS sequence"/>
</dbReference>
<keyword evidence="5 9" id="KW-0808">Transferase</keyword>
<feature type="domain" description="Methylated-DNA-[protein]-cysteine S-methyltransferase DNA binding" evidence="10">
    <location>
        <begin position="86"/>
        <end position="164"/>
    </location>
</feature>
<proteinExistence type="inferred from homology"/>
<keyword evidence="6 9" id="KW-0227">DNA damage</keyword>
<evidence type="ECO:0000256" key="3">
    <source>
        <dbReference type="ARBA" id="ARBA00022490"/>
    </source>
</evidence>
<dbReference type="PROSITE" id="PS00374">
    <property type="entry name" value="MGMT"/>
    <property type="match status" value="1"/>
</dbReference>
<dbReference type="Pfam" id="PF02870">
    <property type="entry name" value="Methyltransf_1N"/>
    <property type="match status" value="1"/>
</dbReference>
<dbReference type="RefSeq" id="WP_163948705.1">
    <property type="nucleotide sequence ID" value="NZ_JAAHBU010000325.1"/>
</dbReference>
<comment type="miscellaneous">
    <text evidence="9">This enzyme catalyzes only one turnover and therefore is not strictly catalytic. According to one definition, an enzyme is a biocatalyst that acts repeatedly and over many reaction cycles.</text>
</comment>
<gene>
    <name evidence="12" type="ORF">G3435_11405</name>
    <name evidence="13" type="ORF">G3436_20400</name>
</gene>